<dbReference type="AlphaFoldDB" id="A0A484IB77"/>
<dbReference type="Proteomes" id="UP000294299">
    <property type="component" value="Chromosome NFRAN"/>
</dbReference>
<sequence>MLFNLAIYPKHPDKSLILLITPSDLKQDKKQYSIIIKNRNVPMPMLNNSHHVYM</sequence>
<organism evidence="1 2">
    <name type="scientific">Candidatus Nitrosocosmicus franklandianus</name>
    <dbReference type="NCBI Taxonomy" id="1798806"/>
    <lineage>
        <taxon>Archaea</taxon>
        <taxon>Nitrososphaerota</taxon>
        <taxon>Nitrososphaeria</taxon>
        <taxon>Nitrososphaerales</taxon>
        <taxon>Nitrososphaeraceae</taxon>
        <taxon>Candidatus Nitrosocosmicus</taxon>
    </lineage>
</organism>
<accession>A0A484IB77</accession>
<evidence type="ECO:0000313" key="2">
    <source>
        <dbReference type="Proteomes" id="UP000294299"/>
    </source>
</evidence>
<proteinExistence type="predicted"/>
<dbReference type="EMBL" id="LR216287">
    <property type="protein sequence ID" value="VFJ13285.1"/>
    <property type="molecule type" value="Genomic_DNA"/>
</dbReference>
<keyword evidence="2" id="KW-1185">Reference proteome</keyword>
<name>A0A484IB77_9ARCH</name>
<protein>
    <submittedName>
        <fullName evidence="1">Uncharacterized protein</fullName>
    </submittedName>
</protein>
<dbReference type="KEGG" id="nfn:NFRAN_0963"/>
<evidence type="ECO:0000313" key="1">
    <source>
        <dbReference type="EMBL" id="VFJ13285.1"/>
    </source>
</evidence>
<reference evidence="1 2" key="1">
    <citation type="submission" date="2019-02" db="EMBL/GenBank/DDBJ databases">
        <authorList>
            <person name="Lehtovirta-Morley E L."/>
        </authorList>
    </citation>
    <scope>NUCLEOTIDE SEQUENCE [LARGE SCALE GENOMIC DNA]</scope>
    <source>
        <strain evidence="1">NFRAN1</strain>
    </source>
</reference>
<gene>
    <name evidence="1" type="ORF">NFRAN_0963</name>
</gene>